<feature type="region of interest" description="Disordered" evidence="1">
    <location>
        <begin position="1"/>
        <end position="27"/>
    </location>
</feature>
<evidence type="ECO:0000313" key="2">
    <source>
        <dbReference type="EMBL" id="KAF1984056.1"/>
    </source>
</evidence>
<protein>
    <submittedName>
        <fullName evidence="2">Uncharacterized protein</fullName>
    </submittedName>
</protein>
<gene>
    <name evidence="2" type="ORF">K402DRAFT_395991</name>
</gene>
<organism evidence="2 3">
    <name type="scientific">Aulographum hederae CBS 113979</name>
    <dbReference type="NCBI Taxonomy" id="1176131"/>
    <lineage>
        <taxon>Eukaryota</taxon>
        <taxon>Fungi</taxon>
        <taxon>Dikarya</taxon>
        <taxon>Ascomycota</taxon>
        <taxon>Pezizomycotina</taxon>
        <taxon>Dothideomycetes</taxon>
        <taxon>Pleosporomycetidae</taxon>
        <taxon>Aulographales</taxon>
        <taxon>Aulographaceae</taxon>
    </lineage>
</organism>
<proteinExistence type="predicted"/>
<dbReference type="AlphaFoldDB" id="A0A6G1GSU2"/>
<evidence type="ECO:0000256" key="1">
    <source>
        <dbReference type="SAM" id="MobiDB-lite"/>
    </source>
</evidence>
<dbReference type="Proteomes" id="UP000800041">
    <property type="component" value="Unassembled WGS sequence"/>
</dbReference>
<sequence>MSEATFGAGNAAKSKAESATAANTALEEEIRRPGKKIDVLSDDEYYAMKEAQYEEAQLEAARNRIIGYRCDIIARVLPTKDGFINSNFGTLEPNVPPNCSNADLADLLARVLQGWCMQYQWEPAYVSNLMRSTLDRALEKSNVAESEVREQTVSFVSCSLGYL</sequence>
<evidence type="ECO:0000313" key="3">
    <source>
        <dbReference type="Proteomes" id="UP000800041"/>
    </source>
</evidence>
<accession>A0A6G1GSU2</accession>
<feature type="compositionally biased region" description="Low complexity" evidence="1">
    <location>
        <begin position="10"/>
        <end position="25"/>
    </location>
</feature>
<name>A0A6G1GSU2_9PEZI</name>
<reference evidence="2" key="1">
    <citation type="journal article" date="2020" name="Stud. Mycol.">
        <title>101 Dothideomycetes genomes: a test case for predicting lifestyles and emergence of pathogens.</title>
        <authorList>
            <person name="Haridas S."/>
            <person name="Albert R."/>
            <person name="Binder M."/>
            <person name="Bloem J."/>
            <person name="Labutti K."/>
            <person name="Salamov A."/>
            <person name="Andreopoulos B."/>
            <person name="Baker S."/>
            <person name="Barry K."/>
            <person name="Bills G."/>
            <person name="Bluhm B."/>
            <person name="Cannon C."/>
            <person name="Castanera R."/>
            <person name="Culley D."/>
            <person name="Daum C."/>
            <person name="Ezra D."/>
            <person name="Gonzalez J."/>
            <person name="Henrissat B."/>
            <person name="Kuo A."/>
            <person name="Liang C."/>
            <person name="Lipzen A."/>
            <person name="Lutzoni F."/>
            <person name="Magnuson J."/>
            <person name="Mondo S."/>
            <person name="Nolan M."/>
            <person name="Ohm R."/>
            <person name="Pangilinan J."/>
            <person name="Park H.-J."/>
            <person name="Ramirez L."/>
            <person name="Alfaro M."/>
            <person name="Sun H."/>
            <person name="Tritt A."/>
            <person name="Yoshinaga Y."/>
            <person name="Zwiers L.-H."/>
            <person name="Turgeon B."/>
            <person name="Goodwin S."/>
            <person name="Spatafora J."/>
            <person name="Crous P."/>
            <person name="Grigoriev I."/>
        </authorList>
    </citation>
    <scope>NUCLEOTIDE SEQUENCE</scope>
    <source>
        <strain evidence="2">CBS 113979</strain>
    </source>
</reference>
<keyword evidence="3" id="KW-1185">Reference proteome</keyword>
<dbReference type="EMBL" id="ML977170">
    <property type="protein sequence ID" value="KAF1984056.1"/>
    <property type="molecule type" value="Genomic_DNA"/>
</dbReference>